<dbReference type="EMBL" id="AJDQ01000012">
    <property type="protein sequence ID" value="EOI53429.1"/>
    <property type="molecule type" value="Genomic_DNA"/>
</dbReference>
<dbReference type="EMBL" id="ASWH01000001">
    <property type="protein sequence ID" value="EOW81296.1"/>
    <property type="molecule type" value="Genomic_DNA"/>
</dbReference>
<accession>R2XF29</accession>
<keyword evidence="5" id="KW-1185">Reference proteome</keyword>
<name>R2XF29_9ENTE</name>
<dbReference type="eggNOG" id="ENOG5032GD2">
    <property type="taxonomic scope" value="Bacteria"/>
</dbReference>
<feature type="coiled-coil region" evidence="1">
    <location>
        <begin position="13"/>
        <end position="43"/>
    </location>
</feature>
<dbReference type="Proteomes" id="UP000013750">
    <property type="component" value="Unassembled WGS sequence"/>
</dbReference>
<dbReference type="PATRIC" id="fig|1158614.3.peg.3352"/>
<reference evidence="2 4" key="1">
    <citation type="submission" date="2013-02" db="EMBL/GenBank/DDBJ databases">
        <title>The Genome Sequence of Enterococcus gilvus ATCC BAA-350.</title>
        <authorList>
            <consortium name="The Broad Institute Genome Sequencing Platform"/>
            <consortium name="The Broad Institute Genome Sequencing Center for Infectious Disease"/>
            <person name="Earl A.M."/>
            <person name="Gilmore M.S."/>
            <person name="Lebreton F."/>
            <person name="Walker B."/>
            <person name="Young S.K."/>
            <person name="Zeng Q."/>
            <person name="Gargeya S."/>
            <person name="Fitzgerald M."/>
            <person name="Haas B."/>
            <person name="Abouelleil A."/>
            <person name="Alvarado L."/>
            <person name="Arachchi H.M."/>
            <person name="Berlin A.M."/>
            <person name="Chapman S.B."/>
            <person name="Dewar J."/>
            <person name="Goldberg J."/>
            <person name="Griggs A."/>
            <person name="Gujja S."/>
            <person name="Hansen M."/>
            <person name="Howarth C."/>
            <person name="Imamovic A."/>
            <person name="Larimer J."/>
            <person name="McCowan C."/>
            <person name="Murphy C."/>
            <person name="Neiman D."/>
            <person name="Pearson M."/>
            <person name="Priest M."/>
            <person name="Roberts A."/>
            <person name="Saif S."/>
            <person name="Shea T."/>
            <person name="Sisk P."/>
            <person name="Sykes S."/>
            <person name="Wortman J."/>
            <person name="Nusbaum C."/>
            <person name="Birren B."/>
        </authorList>
    </citation>
    <scope>NUCLEOTIDE SEQUENCE [LARGE SCALE GENOMIC DNA]</scope>
    <source>
        <strain evidence="2 4">ATCC BAA-350</strain>
    </source>
</reference>
<dbReference type="RefSeq" id="WP_010781725.1">
    <property type="nucleotide sequence ID" value="NZ_ASWH01000001.1"/>
</dbReference>
<evidence type="ECO:0000313" key="4">
    <source>
        <dbReference type="Proteomes" id="UP000013750"/>
    </source>
</evidence>
<evidence type="ECO:0000256" key="1">
    <source>
        <dbReference type="SAM" id="Coils"/>
    </source>
</evidence>
<organism evidence="2 4">
    <name type="scientific">Enterococcus gilvus ATCC BAA-350</name>
    <dbReference type="NCBI Taxonomy" id="1158614"/>
    <lineage>
        <taxon>Bacteria</taxon>
        <taxon>Bacillati</taxon>
        <taxon>Bacillota</taxon>
        <taxon>Bacilli</taxon>
        <taxon>Lactobacillales</taxon>
        <taxon>Enterococcaceae</taxon>
        <taxon>Enterococcus</taxon>
    </lineage>
</organism>
<dbReference type="HOGENOM" id="CLU_214299_0_0_9"/>
<sequence>MNEVKINVKLTGVEEATEKAERYVELLKEAKALADELASMEFEIGIKQ</sequence>
<dbReference type="AlphaFoldDB" id="R2XF29"/>
<gene>
    <name evidence="3" type="ORF">I592_00581</name>
    <name evidence="2" type="ORF">UKC_03381</name>
</gene>
<dbReference type="Proteomes" id="UP000014160">
    <property type="component" value="Unassembled WGS sequence"/>
</dbReference>
<evidence type="ECO:0000313" key="3">
    <source>
        <dbReference type="EMBL" id="EOW81296.1"/>
    </source>
</evidence>
<comment type="caution">
    <text evidence="2">The sequence shown here is derived from an EMBL/GenBank/DDBJ whole genome shotgun (WGS) entry which is preliminary data.</text>
</comment>
<evidence type="ECO:0000313" key="2">
    <source>
        <dbReference type="EMBL" id="EOI53429.1"/>
    </source>
</evidence>
<reference evidence="3 5" key="2">
    <citation type="submission" date="2013-03" db="EMBL/GenBank/DDBJ databases">
        <title>The Genome Sequence of Enterococcus gilvus ATCC BAA-350 (PacBio/Illumina hybrid assembly).</title>
        <authorList>
            <consortium name="The Broad Institute Genomics Platform"/>
            <consortium name="The Broad Institute Genome Sequencing Center for Infectious Disease"/>
            <person name="Earl A."/>
            <person name="Russ C."/>
            <person name="Gilmore M."/>
            <person name="Surin D."/>
            <person name="Walker B."/>
            <person name="Young S."/>
            <person name="Zeng Q."/>
            <person name="Gargeya S."/>
            <person name="Fitzgerald M."/>
            <person name="Haas B."/>
            <person name="Abouelleil A."/>
            <person name="Allen A.W."/>
            <person name="Alvarado L."/>
            <person name="Arachchi H.M."/>
            <person name="Berlin A.M."/>
            <person name="Chapman S.B."/>
            <person name="Gainer-Dewar J."/>
            <person name="Goldberg J."/>
            <person name="Griggs A."/>
            <person name="Gujja S."/>
            <person name="Hansen M."/>
            <person name="Howarth C."/>
            <person name="Imamovic A."/>
            <person name="Ireland A."/>
            <person name="Larimer J."/>
            <person name="McCowan C."/>
            <person name="Murphy C."/>
            <person name="Pearson M."/>
            <person name="Poon T.W."/>
            <person name="Priest M."/>
            <person name="Roberts A."/>
            <person name="Saif S."/>
            <person name="Shea T."/>
            <person name="Sisk P."/>
            <person name="Sykes S."/>
            <person name="Wortman J."/>
            <person name="Nusbaum C."/>
            <person name="Birren B."/>
        </authorList>
    </citation>
    <scope>NUCLEOTIDE SEQUENCE [LARGE SCALE GENOMIC DNA]</scope>
    <source>
        <strain evidence="3 5">ATCC BAA-350</strain>
    </source>
</reference>
<keyword evidence="1" id="KW-0175">Coiled coil</keyword>
<evidence type="ECO:0000313" key="5">
    <source>
        <dbReference type="Proteomes" id="UP000014160"/>
    </source>
</evidence>
<proteinExistence type="predicted"/>
<protein>
    <submittedName>
        <fullName evidence="2">Uncharacterized protein</fullName>
    </submittedName>
</protein>